<dbReference type="SUPFAM" id="SSF58104">
    <property type="entry name" value="Methyl-accepting chemotaxis protein (MCP) signaling domain"/>
    <property type="match status" value="1"/>
</dbReference>
<evidence type="ECO:0000256" key="2">
    <source>
        <dbReference type="ARBA" id="ARBA00022481"/>
    </source>
</evidence>
<dbReference type="OrthoDB" id="5441488at2"/>
<feature type="transmembrane region" description="Helical" evidence="5">
    <location>
        <begin position="179"/>
        <end position="200"/>
    </location>
</feature>
<dbReference type="GO" id="GO:0007165">
    <property type="term" value="P:signal transduction"/>
    <property type="evidence" value="ECO:0007669"/>
    <property type="project" value="UniProtKB-KW"/>
</dbReference>
<dbReference type="Pfam" id="PF00672">
    <property type="entry name" value="HAMP"/>
    <property type="match status" value="1"/>
</dbReference>
<keyword evidence="5" id="KW-0472">Membrane</keyword>
<evidence type="ECO:0000256" key="1">
    <source>
        <dbReference type="ARBA" id="ARBA00004370"/>
    </source>
</evidence>
<feature type="domain" description="HAMP" evidence="7">
    <location>
        <begin position="201"/>
        <end position="253"/>
    </location>
</feature>
<evidence type="ECO:0000259" key="6">
    <source>
        <dbReference type="PROSITE" id="PS50111"/>
    </source>
</evidence>
<reference evidence="8 9" key="1">
    <citation type="submission" date="2018-05" db="EMBL/GenBank/DDBJ databases">
        <title>Rhodoferax soyangensis sp.nov., isolated from an oligotrophic freshwater lake.</title>
        <authorList>
            <person name="Park M."/>
        </authorList>
    </citation>
    <scope>NUCLEOTIDE SEQUENCE [LARGE SCALE GENOMIC DNA]</scope>
    <source>
        <strain evidence="8 9">IMCC26218</strain>
    </source>
</reference>
<dbReference type="InterPro" id="IPR004089">
    <property type="entry name" value="MCPsignal_dom"/>
</dbReference>
<comment type="subcellular location">
    <subcellularLocation>
        <location evidence="1">Membrane</location>
    </subcellularLocation>
</comment>
<evidence type="ECO:0000259" key="7">
    <source>
        <dbReference type="PROSITE" id="PS50885"/>
    </source>
</evidence>
<dbReference type="CDD" id="cd11386">
    <property type="entry name" value="MCP_signal"/>
    <property type="match status" value="1"/>
</dbReference>
<comment type="caution">
    <text evidence="8">The sequence shown here is derived from an EMBL/GenBank/DDBJ whole genome shotgun (WGS) entry which is preliminary data.</text>
</comment>
<sequence length="503" mass="52609">MAFACLTAVFGITLLVLGAMLSHLGSGVAQISAVTLPHVLVADAMDMSRSEVQQFLTDVSATHDPDGYKDAEAAYKTFHEGIKTFRTYYQGDAQNSQQLDRMEADFDKFYSVGKAMAAAYIDKGMEAGNLLMKGAAGAPGFDADSETIRAELQAFRKQQVQEASAVTSGAVDSVASMKLGMLVSGLTALALAVVFGLLIIRSITAPLNAAVAITHTVASGDLSQRIEAPGSNEAAQLLQALKNMQQQLTGVVSKVRVGADGVALASADIAQSEANLSQRTETQAASLEQTSAAVHDLSERIKQNALSAQKANQVALSTSGMASKGGQVVAQVVDTMKGITESSHRIADIIQVIDGIAFQTNILALNAAVEAARAGEQGRGFAVVASEVRSLAGRSAEAAREIKSLISASVQRVEQGTELVDEAGATMTEVVASVHQVTELMGEISLASTQQSEDVSQLGDAVALMDQMTQQNAELVEEMAVAARSLKTRADDLVDTVAVFKLA</sequence>
<dbReference type="Gene3D" id="1.10.287.950">
    <property type="entry name" value="Methyl-accepting chemotaxis protein"/>
    <property type="match status" value="1"/>
</dbReference>
<proteinExistence type="inferred from homology"/>
<dbReference type="InterPro" id="IPR004090">
    <property type="entry name" value="Chemotax_Me-accpt_rcpt"/>
</dbReference>
<dbReference type="AlphaFoldDB" id="A0A3E1RG33"/>
<dbReference type="SMART" id="SM00304">
    <property type="entry name" value="HAMP"/>
    <property type="match status" value="1"/>
</dbReference>
<evidence type="ECO:0000256" key="5">
    <source>
        <dbReference type="SAM" id="Phobius"/>
    </source>
</evidence>
<dbReference type="InterPro" id="IPR051310">
    <property type="entry name" value="MCP_chemotaxis"/>
</dbReference>
<dbReference type="Gene3D" id="6.10.340.10">
    <property type="match status" value="1"/>
</dbReference>
<dbReference type="Pfam" id="PF00015">
    <property type="entry name" value="MCPsignal"/>
    <property type="match status" value="1"/>
</dbReference>
<organism evidence="8 9">
    <name type="scientific">Rhodoferax lacus</name>
    <dbReference type="NCBI Taxonomy" id="2184758"/>
    <lineage>
        <taxon>Bacteria</taxon>
        <taxon>Pseudomonadati</taxon>
        <taxon>Pseudomonadota</taxon>
        <taxon>Betaproteobacteria</taxon>
        <taxon>Burkholderiales</taxon>
        <taxon>Comamonadaceae</taxon>
        <taxon>Rhodoferax</taxon>
    </lineage>
</organism>
<name>A0A3E1RG33_9BURK</name>
<evidence type="ECO:0000313" key="9">
    <source>
        <dbReference type="Proteomes" id="UP000260665"/>
    </source>
</evidence>
<accession>A0A3E1RG33</accession>
<protein>
    <submittedName>
        <fullName evidence="8">Methyl-accepting chemotaxis protein</fullName>
    </submittedName>
</protein>
<dbReference type="PROSITE" id="PS50111">
    <property type="entry name" value="CHEMOTAXIS_TRANSDUC_2"/>
    <property type="match status" value="1"/>
</dbReference>
<dbReference type="PANTHER" id="PTHR43531">
    <property type="entry name" value="PROTEIN ICFG"/>
    <property type="match status" value="1"/>
</dbReference>
<dbReference type="CDD" id="cd06225">
    <property type="entry name" value="HAMP"/>
    <property type="match status" value="1"/>
</dbReference>
<dbReference type="EMBL" id="QFZK01000002">
    <property type="protein sequence ID" value="RFO98314.1"/>
    <property type="molecule type" value="Genomic_DNA"/>
</dbReference>
<keyword evidence="5" id="KW-0812">Transmembrane</keyword>
<dbReference type="PROSITE" id="PS50885">
    <property type="entry name" value="HAMP"/>
    <property type="match status" value="1"/>
</dbReference>
<comment type="similarity">
    <text evidence="3">Belongs to the methyl-accepting chemotaxis (MCP) protein family.</text>
</comment>
<feature type="domain" description="Methyl-accepting transducer" evidence="6">
    <location>
        <begin position="258"/>
        <end position="487"/>
    </location>
</feature>
<keyword evidence="4" id="KW-0807">Transducer</keyword>
<keyword evidence="5" id="KW-1133">Transmembrane helix</keyword>
<keyword evidence="9" id="KW-1185">Reference proteome</keyword>
<dbReference type="GO" id="GO:0006935">
    <property type="term" value="P:chemotaxis"/>
    <property type="evidence" value="ECO:0007669"/>
    <property type="project" value="InterPro"/>
</dbReference>
<dbReference type="PANTHER" id="PTHR43531:SF14">
    <property type="entry name" value="METHYL-ACCEPTING CHEMOTAXIS PROTEIN I-RELATED"/>
    <property type="match status" value="1"/>
</dbReference>
<gene>
    <name evidence="8" type="ORF">DIC66_05315</name>
</gene>
<evidence type="ECO:0000256" key="3">
    <source>
        <dbReference type="ARBA" id="ARBA00029447"/>
    </source>
</evidence>
<dbReference type="PRINTS" id="PR00260">
    <property type="entry name" value="CHEMTRNSDUCR"/>
</dbReference>
<dbReference type="GO" id="GO:0004888">
    <property type="term" value="F:transmembrane signaling receptor activity"/>
    <property type="evidence" value="ECO:0007669"/>
    <property type="project" value="InterPro"/>
</dbReference>
<keyword evidence="2" id="KW-0488">Methylation</keyword>
<dbReference type="FunFam" id="1.10.287.950:FF:000001">
    <property type="entry name" value="Methyl-accepting chemotaxis sensory transducer"/>
    <property type="match status" value="1"/>
</dbReference>
<dbReference type="Proteomes" id="UP000260665">
    <property type="component" value="Unassembled WGS sequence"/>
</dbReference>
<evidence type="ECO:0000256" key="4">
    <source>
        <dbReference type="PROSITE-ProRule" id="PRU00284"/>
    </source>
</evidence>
<dbReference type="InterPro" id="IPR003660">
    <property type="entry name" value="HAMP_dom"/>
</dbReference>
<dbReference type="GO" id="GO:0005886">
    <property type="term" value="C:plasma membrane"/>
    <property type="evidence" value="ECO:0007669"/>
    <property type="project" value="TreeGrafter"/>
</dbReference>
<dbReference type="SMART" id="SM00283">
    <property type="entry name" value="MA"/>
    <property type="match status" value="1"/>
</dbReference>
<evidence type="ECO:0000313" key="8">
    <source>
        <dbReference type="EMBL" id="RFO98314.1"/>
    </source>
</evidence>